<feature type="transmembrane region" description="Helical" evidence="1">
    <location>
        <begin position="61"/>
        <end position="82"/>
    </location>
</feature>
<keyword evidence="3" id="KW-1185">Reference proteome</keyword>
<evidence type="ECO:0000313" key="2">
    <source>
        <dbReference type="EMBL" id="MXP26753.1"/>
    </source>
</evidence>
<dbReference type="AlphaFoldDB" id="A0A845ABY1"/>
<keyword evidence="1" id="KW-0472">Membrane</keyword>
<dbReference type="EMBL" id="WTYQ01000004">
    <property type="protein sequence ID" value="MXP26753.1"/>
    <property type="molecule type" value="Genomic_DNA"/>
</dbReference>
<organism evidence="2 3">
    <name type="scientific">Altericroceibacterium indicum</name>
    <dbReference type="NCBI Taxonomy" id="374177"/>
    <lineage>
        <taxon>Bacteria</taxon>
        <taxon>Pseudomonadati</taxon>
        <taxon>Pseudomonadota</taxon>
        <taxon>Alphaproteobacteria</taxon>
        <taxon>Sphingomonadales</taxon>
        <taxon>Erythrobacteraceae</taxon>
        <taxon>Altericroceibacterium</taxon>
    </lineage>
</organism>
<dbReference type="OrthoDB" id="8480910at2"/>
<accession>A0A845ABY1</accession>
<gene>
    <name evidence="2" type="ORF">GRI39_11975</name>
</gene>
<keyword evidence="1" id="KW-1133">Transmembrane helix</keyword>
<keyword evidence="1" id="KW-0812">Transmembrane</keyword>
<reference evidence="2 3" key="1">
    <citation type="submission" date="2019-12" db="EMBL/GenBank/DDBJ databases">
        <title>Genomic-based taxomic classification of the family Erythrobacteraceae.</title>
        <authorList>
            <person name="Xu L."/>
        </authorList>
    </citation>
    <scope>NUCLEOTIDE SEQUENCE [LARGE SCALE GENOMIC DNA]</scope>
    <source>
        <strain evidence="2 3">DSM 18604</strain>
    </source>
</reference>
<protein>
    <submittedName>
        <fullName evidence="2">Uncharacterized protein</fullName>
    </submittedName>
</protein>
<proteinExistence type="predicted"/>
<evidence type="ECO:0000313" key="3">
    <source>
        <dbReference type="Proteomes" id="UP000460561"/>
    </source>
</evidence>
<sequence>MMAAKWKFLIASIVAYQFFLTWCLFDLVDTAAYLARPECGDWCRDRAFGFILTNQGGYDTAMRVVIFGGVLTFTNVAFWIVASIRKKR</sequence>
<evidence type="ECO:0000256" key="1">
    <source>
        <dbReference type="SAM" id="Phobius"/>
    </source>
</evidence>
<comment type="caution">
    <text evidence="2">The sequence shown here is derived from an EMBL/GenBank/DDBJ whole genome shotgun (WGS) entry which is preliminary data.</text>
</comment>
<dbReference type="RefSeq" id="WP_160739948.1">
    <property type="nucleotide sequence ID" value="NZ_WTYQ01000004.1"/>
</dbReference>
<name>A0A845ABY1_9SPHN</name>
<dbReference type="Proteomes" id="UP000460561">
    <property type="component" value="Unassembled WGS sequence"/>
</dbReference>